<dbReference type="Proteomes" id="UP000320580">
    <property type="component" value="Chromosome"/>
</dbReference>
<evidence type="ECO:0000256" key="1">
    <source>
        <dbReference type="ARBA" id="ARBA00022849"/>
    </source>
</evidence>
<dbReference type="CDD" id="cd16345">
    <property type="entry name" value="LMWP_ArsC"/>
    <property type="match status" value="1"/>
</dbReference>
<keyword evidence="4" id="KW-1185">Reference proteome</keyword>
<dbReference type="PANTHER" id="PTHR43428">
    <property type="entry name" value="ARSENATE REDUCTASE"/>
    <property type="match status" value="1"/>
</dbReference>
<dbReference type="Pfam" id="PF01451">
    <property type="entry name" value="LMWPc"/>
    <property type="match status" value="1"/>
</dbReference>
<dbReference type="SUPFAM" id="SSF52788">
    <property type="entry name" value="Phosphotyrosine protein phosphatases I"/>
    <property type="match status" value="1"/>
</dbReference>
<gene>
    <name evidence="3" type="ORF">FQU76_18840</name>
</gene>
<dbReference type="KEGG" id="sqz:FQU76_18840"/>
<protein>
    <submittedName>
        <fullName evidence="3">Arsenate reductase ArsC</fullName>
    </submittedName>
</protein>
<dbReference type="PANTHER" id="PTHR43428:SF1">
    <property type="entry name" value="ARSENATE REDUCTASE"/>
    <property type="match status" value="1"/>
</dbReference>
<name>A0A5B8IHS3_9ACTN</name>
<evidence type="ECO:0000259" key="2">
    <source>
        <dbReference type="SMART" id="SM00226"/>
    </source>
</evidence>
<feature type="domain" description="Phosphotyrosine protein phosphatase I" evidence="2">
    <location>
        <begin position="9"/>
        <end position="134"/>
    </location>
</feature>
<dbReference type="RefSeq" id="WP_146481527.1">
    <property type="nucleotide sequence ID" value="NZ_CP042266.1"/>
</dbReference>
<sequence length="153" mass="15972">MSDHLPARPTVLFVCVHNAGRSQMAAAWLSHLAGDRVEVRSAGSAPGAEVNPAAVAAMAEAGIDISAETPKILTVDAVRESDVCITMGCGDTCPVFPGKRYLDWTLEDPAGQGLDAVRPIRDEIERRVRHLLDELVGGGRTAQSAGSADAPGS</sequence>
<keyword evidence="1" id="KW-0059">Arsenical resistance</keyword>
<dbReference type="AlphaFoldDB" id="A0A5B8IHS3"/>
<evidence type="ECO:0000313" key="3">
    <source>
        <dbReference type="EMBL" id="QDY78208.1"/>
    </source>
</evidence>
<accession>A0A5B8IHS3</accession>
<dbReference type="InterPro" id="IPR036196">
    <property type="entry name" value="Ptyr_pPase_sf"/>
</dbReference>
<dbReference type="GO" id="GO:0046685">
    <property type="term" value="P:response to arsenic-containing substance"/>
    <property type="evidence" value="ECO:0007669"/>
    <property type="project" value="UniProtKB-KW"/>
</dbReference>
<dbReference type="OrthoDB" id="9799372at2"/>
<evidence type="ECO:0000313" key="4">
    <source>
        <dbReference type="Proteomes" id="UP000320580"/>
    </source>
</evidence>
<proteinExistence type="predicted"/>
<reference evidence="3 4" key="1">
    <citation type="submission" date="2019-07" db="EMBL/GenBank/DDBJ databases">
        <authorList>
            <person name="Zhu P."/>
        </authorList>
    </citation>
    <scope>NUCLEOTIDE SEQUENCE [LARGE SCALE GENOMIC DNA]</scope>
    <source>
        <strain evidence="3 4">SSL-25</strain>
    </source>
</reference>
<dbReference type="InterPro" id="IPR023485">
    <property type="entry name" value="Ptyr_pPase"/>
</dbReference>
<dbReference type="SMART" id="SM00226">
    <property type="entry name" value="LMWPc"/>
    <property type="match status" value="1"/>
</dbReference>
<dbReference type="EMBL" id="CP042266">
    <property type="protein sequence ID" value="QDY78208.1"/>
    <property type="molecule type" value="Genomic_DNA"/>
</dbReference>
<dbReference type="Gene3D" id="3.40.50.2300">
    <property type="match status" value="1"/>
</dbReference>
<organism evidence="3 4">
    <name type="scientific">Streptomyces qinzhouensis</name>
    <dbReference type="NCBI Taxonomy" id="2599401"/>
    <lineage>
        <taxon>Bacteria</taxon>
        <taxon>Bacillati</taxon>
        <taxon>Actinomycetota</taxon>
        <taxon>Actinomycetes</taxon>
        <taxon>Kitasatosporales</taxon>
        <taxon>Streptomycetaceae</taxon>
        <taxon>Streptomyces</taxon>
    </lineage>
</organism>